<dbReference type="Proteomes" id="UP000004994">
    <property type="component" value="Chromosome 12"/>
</dbReference>
<organism evidence="2">
    <name type="scientific">Solanum lycopersicum</name>
    <name type="common">Tomato</name>
    <name type="synonym">Lycopersicon esculentum</name>
    <dbReference type="NCBI Taxonomy" id="4081"/>
    <lineage>
        <taxon>Eukaryota</taxon>
        <taxon>Viridiplantae</taxon>
        <taxon>Streptophyta</taxon>
        <taxon>Embryophyta</taxon>
        <taxon>Tracheophyta</taxon>
        <taxon>Spermatophyta</taxon>
        <taxon>Magnoliopsida</taxon>
        <taxon>eudicotyledons</taxon>
        <taxon>Gunneridae</taxon>
        <taxon>Pentapetalae</taxon>
        <taxon>asterids</taxon>
        <taxon>lamiids</taxon>
        <taxon>Solanales</taxon>
        <taxon>Solanaceae</taxon>
        <taxon>Solanoideae</taxon>
        <taxon>Solaneae</taxon>
        <taxon>Solanum</taxon>
        <taxon>Solanum subgen. Lycopersicon</taxon>
    </lineage>
</organism>
<reference evidence="2" key="1">
    <citation type="journal article" date="2012" name="Nature">
        <title>The tomato genome sequence provides insights into fleshy fruit evolution.</title>
        <authorList>
            <consortium name="Tomato Genome Consortium"/>
        </authorList>
    </citation>
    <scope>NUCLEOTIDE SEQUENCE [LARGE SCALE GENOMIC DNA]</scope>
    <source>
        <strain evidence="2">cv. Heinz 1706</strain>
    </source>
</reference>
<protein>
    <submittedName>
        <fullName evidence="2">Uncharacterized protein</fullName>
    </submittedName>
</protein>
<dbReference type="InParanoid" id="K4DDC2"/>
<evidence type="ECO:0000313" key="3">
    <source>
        <dbReference type="Proteomes" id="UP000004994"/>
    </source>
</evidence>
<accession>K4DDC2</accession>
<sequence length="84" mass="9693">MKNNIGFIVPYMQPDTRIQKLNIATFVSSELLVRFVFIALSALLYFYLDCAHAKTACHHLINGVILDFLPSRHSFLFTVILWFS</sequence>
<feature type="transmembrane region" description="Helical" evidence="1">
    <location>
        <begin position="60"/>
        <end position="83"/>
    </location>
</feature>
<reference evidence="2" key="2">
    <citation type="submission" date="2015-06" db="UniProtKB">
        <authorList>
            <consortium name="EnsemblPlants"/>
        </authorList>
    </citation>
    <scope>IDENTIFICATION</scope>
    <source>
        <strain evidence="2">cv. Heinz 1706</strain>
    </source>
</reference>
<keyword evidence="1" id="KW-1133">Transmembrane helix</keyword>
<dbReference type="PaxDb" id="4081-Solyc12g017950.1.1"/>
<keyword evidence="1" id="KW-0472">Membrane</keyword>
<feature type="transmembrane region" description="Helical" evidence="1">
    <location>
        <begin position="31"/>
        <end position="48"/>
    </location>
</feature>
<proteinExistence type="predicted"/>
<evidence type="ECO:0000313" key="2">
    <source>
        <dbReference type="EnsemblPlants" id="Solyc12g017950.1.1"/>
    </source>
</evidence>
<dbReference type="EnsemblPlants" id="Solyc12g017950.1.1">
    <property type="protein sequence ID" value="Solyc12g017950.1.1"/>
    <property type="gene ID" value="Solyc12g017950.1"/>
</dbReference>
<dbReference type="Gramene" id="Solyc12g017950.1.1">
    <property type="protein sequence ID" value="Solyc12g017950.1.1"/>
    <property type="gene ID" value="Solyc12g017950.1"/>
</dbReference>
<keyword evidence="3" id="KW-1185">Reference proteome</keyword>
<dbReference type="AlphaFoldDB" id="K4DDC2"/>
<keyword evidence="1" id="KW-0812">Transmembrane</keyword>
<dbReference type="HOGENOM" id="CLU_2531798_0_0_1"/>
<name>K4DDC2_SOLLC</name>
<evidence type="ECO:0000256" key="1">
    <source>
        <dbReference type="SAM" id="Phobius"/>
    </source>
</evidence>